<accession>A0A347UHR4</accession>
<gene>
    <name evidence="2" type="ORF">BAR1_10920</name>
</gene>
<protein>
    <recommendedName>
        <fullName evidence="4">DUF2147 domain-containing protein</fullName>
    </recommendedName>
</protein>
<sequence length="121" mass="13425">MKNLIAICAGVLMTSPVIAAEPNWTGVWTGDYEWCRNADRIGSITPAPIRLTATQMQGYENSCKITSVRGNDEYAYYELATKCSAEGETYTAYNVLMMDGADILYIWYGAGEPVRFIRCGD</sequence>
<keyword evidence="3" id="KW-1185">Reference proteome</keyword>
<dbReference type="RefSeq" id="WP_118943048.1">
    <property type="nucleotide sequence ID" value="NZ_CP032125.1"/>
</dbReference>
<feature type="chain" id="PRO_5016963896" description="DUF2147 domain-containing protein" evidence="1">
    <location>
        <begin position="20"/>
        <end position="121"/>
    </location>
</feature>
<dbReference type="AlphaFoldDB" id="A0A347UHR4"/>
<dbReference type="KEGG" id="pamo:BAR1_10920"/>
<dbReference type="Proteomes" id="UP000261704">
    <property type="component" value="Chromosome"/>
</dbReference>
<evidence type="ECO:0008006" key="4">
    <source>
        <dbReference type="Google" id="ProtNLM"/>
    </source>
</evidence>
<keyword evidence="1" id="KW-0732">Signal</keyword>
<name>A0A347UHR4_9RHOB</name>
<feature type="signal peptide" evidence="1">
    <location>
        <begin position="1"/>
        <end position="19"/>
    </location>
</feature>
<organism evidence="2 3">
    <name type="scientific">Profundibacter amoris</name>
    <dbReference type="NCBI Taxonomy" id="2171755"/>
    <lineage>
        <taxon>Bacteria</taxon>
        <taxon>Pseudomonadati</taxon>
        <taxon>Pseudomonadota</taxon>
        <taxon>Alphaproteobacteria</taxon>
        <taxon>Rhodobacterales</taxon>
        <taxon>Paracoccaceae</taxon>
        <taxon>Profundibacter</taxon>
    </lineage>
</organism>
<dbReference type="OrthoDB" id="6164713at2"/>
<evidence type="ECO:0000256" key="1">
    <source>
        <dbReference type="SAM" id="SignalP"/>
    </source>
</evidence>
<evidence type="ECO:0000313" key="2">
    <source>
        <dbReference type="EMBL" id="AXX98392.1"/>
    </source>
</evidence>
<evidence type="ECO:0000313" key="3">
    <source>
        <dbReference type="Proteomes" id="UP000261704"/>
    </source>
</evidence>
<proteinExistence type="predicted"/>
<dbReference type="EMBL" id="CP032125">
    <property type="protein sequence ID" value="AXX98392.1"/>
    <property type="molecule type" value="Genomic_DNA"/>
</dbReference>
<reference evidence="2 3" key="1">
    <citation type="submission" date="2018-09" db="EMBL/GenBank/DDBJ databases">
        <title>Profundibacter amoris BAR1 gen. nov., sp. nov., a new member of the Roseobacter clade isolated at Lokis Castle Vent Field on the Arctic Mid-Oceanic Ridge.</title>
        <authorList>
            <person name="Le Moine Bauer S."/>
            <person name="Sjoeberg A.G."/>
            <person name="L'Haridon S."/>
            <person name="Stokke R."/>
            <person name="Roalkvam I."/>
            <person name="Steen I.H."/>
            <person name="Dahle H."/>
        </authorList>
    </citation>
    <scope>NUCLEOTIDE SEQUENCE [LARGE SCALE GENOMIC DNA]</scope>
    <source>
        <strain evidence="2 3">BAR1</strain>
    </source>
</reference>